<evidence type="ECO:0000313" key="2">
    <source>
        <dbReference type="Proteomes" id="UP000789901"/>
    </source>
</evidence>
<gene>
    <name evidence="1" type="ORF">GMARGA_LOCUS25766</name>
</gene>
<proteinExistence type="predicted"/>
<name>A0ABN7W2T9_GIGMA</name>
<evidence type="ECO:0000313" key="1">
    <source>
        <dbReference type="EMBL" id="CAG8813354.1"/>
    </source>
</evidence>
<dbReference type="EMBL" id="CAJVQB010028972">
    <property type="protein sequence ID" value="CAG8813354.1"/>
    <property type="molecule type" value="Genomic_DNA"/>
</dbReference>
<dbReference type="Proteomes" id="UP000789901">
    <property type="component" value="Unassembled WGS sequence"/>
</dbReference>
<keyword evidence="2" id="KW-1185">Reference proteome</keyword>
<reference evidence="1 2" key="1">
    <citation type="submission" date="2021-06" db="EMBL/GenBank/DDBJ databases">
        <authorList>
            <person name="Kallberg Y."/>
            <person name="Tangrot J."/>
            <person name="Rosling A."/>
        </authorList>
    </citation>
    <scope>NUCLEOTIDE SEQUENCE [LARGE SCALE GENOMIC DNA]</scope>
    <source>
        <strain evidence="1 2">120-4 pot B 10/14</strain>
    </source>
</reference>
<organism evidence="1 2">
    <name type="scientific">Gigaspora margarita</name>
    <dbReference type="NCBI Taxonomy" id="4874"/>
    <lineage>
        <taxon>Eukaryota</taxon>
        <taxon>Fungi</taxon>
        <taxon>Fungi incertae sedis</taxon>
        <taxon>Mucoromycota</taxon>
        <taxon>Glomeromycotina</taxon>
        <taxon>Glomeromycetes</taxon>
        <taxon>Diversisporales</taxon>
        <taxon>Gigasporaceae</taxon>
        <taxon>Gigaspora</taxon>
    </lineage>
</organism>
<protein>
    <submittedName>
        <fullName evidence="1">40159_t:CDS:1</fullName>
    </submittedName>
</protein>
<accession>A0ABN7W2T9</accession>
<feature type="non-terminal residue" evidence="1">
    <location>
        <position position="1"/>
    </location>
</feature>
<sequence>NVTTLLVEGAHAMLKTYLQVSMSDLHIVYEKISLVIENQYQEIKTKSSQEMIRIPQAQNNQFYAQVILKVFTFALKKVHEQFLKASSATSENSLWPCSSTFKLSMGLPCSHTIQELLDNDKCLQLDNFHQHWWI</sequence>
<comment type="caution">
    <text evidence="1">The sequence shown here is derived from an EMBL/GenBank/DDBJ whole genome shotgun (WGS) entry which is preliminary data.</text>
</comment>